<dbReference type="PANTHER" id="PTHR45829:SF2">
    <property type="entry name" value="SOLUTE CARRIER FAMILY 25 MEMBER 36"/>
    <property type="match status" value="1"/>
</dbReference>
<dbReference type="GO" id="GO:0015218">
    <property type="term" value="F:pyrimidine nucleotide transmembrane transporter activity"/>
    <property type="evidence" value="ECO:0007669"/>
    <property type="project" value="InterPro"/>
</dbReference>
<dbReference type="PANTHER" id="PTHR45829">
    <property type="entry name" value="MITOCHONDRIAL CARRIER PROTEIN RIM2"/>
    <property type="match status" value="1"/>
</dbReference>
<comment type="caution">
    <text evidence="15">The sequence shown here is derived from an EMBL/GenBank/DDBJ whole genome shotgun (WGS) entry which is preliminary data.</text>
</comment>
<evidence type="ECO:0000313" key="15">
    <source>
        <dbReference type="EMBL" id="MXQ80138.1"/>
    </source>
</evidence>
<accession>A0A6B0QQH0</accession>
<name>A0A6B0QQH0_9CETA</name>
<dbReference type="EMBL" id="VBQZ03000003">
    <property type="protein sequence ID" value="MXQ80138.1"/>
    <property type="molecule type" value="Genomic_DNA"/>
</dbReference>
<evidence type="ECO:0000256" key="8">
    <source>
        <dbReference type="ARBA" id="ARBA00023128"/>
    </source>
</evidence>
<evidence type="ECO:0000256" key="3">
    <source>
        <dbReference type="ARBA" id="ARBA00022448"/>
    </source>
</evidence>
<dbReference type="Gene3D" id="1.50.40.10">
    <property type="entry name" value="Mitochondrial carrier domain"/>
    <property type="match status" value="2"/>
</dbReference>
<evidence type="ECO:0000256" key="13">
    <source>
        <dbReference type="SAM" id="MobiDB-lite"/>
    </source>
</evidence>
<evidence type="ECO:0000256" key="11">
    <source>
        <dbReference type="PROSITE-ProRule" id="PRU00282"/>
    </source>
</evidence>
<comment type="subcellular location">
    <subcellularLocation>
        <location evidence="1">Mitochondrion inner membrane</location>
        <topology evidence="1">Multi-pass membrane protein</topology>
    </subcellularLocation>
</comment>
<dbReference type="GO" id="GO:1990519">
    <property type="term" value="P:pyrimidine nucleotide import into mitochondrion"/>
    <property type="evidence" value="ECO:0007669"/>
    <property type="project" value="TreeGrafter"/>
</dbReference>
<feature type="transmembrane region" description="Helical" evidence="14">
    <location>
        <begin position="36"/>
        <end position="53"/>
    </location>
</feature>
<dbReference type="GO" id="GO:0005743">
    <property type="term" value="C:mitochondrial inner membrane"/>
    <property type="evidence" value="ECO:0007669"/>
    <property type="project" value="UniProtKB-SubCell"/>
</dbReference>
<feature type="repeat" description="Solcar" evidence="11">
    <location>
        <begin position="33"/>
        <end position="166"/>
    </location>
</feature>
<evidence type="ECO:0000256" key="1">
    <source>
        <dbReference type="ARBA" id="ARBA00004448"/>
    </source>
</evidence>
<dbReference type="AlphaFoldDB" id="A0A6B0QQH0"/>
<evidence type="ECO:0000256" key="12">
    <source>
        <dbReference type="RuleBase" id="RU000488"/>
    </source>
</evidence>
<proteinExistence type="inferred from homology"/>
<keyword evidence="16" id="KW-1185">Reference proteome</keyword>
<keyword evidence="3 12" id="KW-0813">Transport</keyword>
<reference evidence="15" key="1">
    <citation type="submission" date="2019-10" db="EMBL/GenBank/DDBJ databases">
        <title>The sequence and de novo assembly of the wild yak genome.</title>
        <authorList>
            <person name="Liu Y."/>
        </authorList>
    </citation>
    <scope>NUCLEOTIDE SEQUENCE [LARGE SCALE GENOMIC DNA]</scope>
    <source>
        <strain evidence="15">WY2019</strain>
    </source>
</reference>
<keyword evidence="4 11" id="KW-0812">Transmembrane</keyword>
<evidence type="ECO:0000256" key="2">
    <source>
        <dbReference type="ARBA" id="ARBA00006375"/>
    </source>
</evidence>
<protein>
    <recommendedName>
        <fullName evidence="17">Solute carrier family 25 member 36</fullName>
    </recommendedName>
</protein>
<dbReference type="InterPro" id="IPR018108">
    <property type="entry name" value="MCP_transmembrane"/>
</dbReference>
<evidence type="ECO:0000256" key="5">
    <source>
        <dbReference type="ARBA" id="ARBA00022737"/>
    </source>
</evidence>
<dbReference type="SUPFAM" id="SSF103506">
    <property type="entry name" value="Mitochondrial carrier"/>
    <property type="match status" value="1"/>
</dbReference>
<evidence type="ECO:0000256" key="9">
    <source>
        <dbReference type="ARBA" id="ARBA00023136"/>
    </source>
</evidence>
<feature type="region of interest" description="Disordered" evidence="13">
    <location>
        <begin position="1"/>
        <end position="29"/>
    </location>
</feature>
<comment type="similarity">
    <text evidence="2 12">Belongs to the mitochondrial carrier (TC 2.A.29) family.</text>
</comment>
<dbReference type="PROSITE" id="PS50920">
    <property type="entry name" value="SOLCAR"/>
    <property type="match status" value="1"/>
</dbReference>
<keyword evidence="7 14" id="KW-1133">Transmembrane helix</keyword>
<evidence type="ECO:0000256" key="10">
    <source>
        <dbReference type="ARBA" id="ARBA00048358"/>
    </source>
</evidence>
<dbReference type="InterPro" id="IPR049562">
    <property type="entry name" value="SLC25A33/36-like"/>
</dbReference>
<organism evidence="15 16">
    <name type="scientific">Bos mutus</name>
    <name type="common">wild yak</name>
    <dbReference type="NCBI Taxonomy" id="72004"/>
    <lineage>
        <taxon>Eukaryota</taxon>
        <taxon>Metazoa</taxon>
        <taxon>Chordata</taxon>
        <taxon>Craniata</taxon>
        <taxon>Vertebrata</taxon>
        <taxon>Euteleostomi</taxon>
        <taxon>Mammalia</taxon>
        <taxon>Eutheria</taxon>
        <taxon>Laurasiatheria</taxon>
        <taxon>Artiodactyla</taxon>
        <taxon>Ruminantia</taxon>
        <taxon>Pecora</taxon>
        <taxon>Bovidae</taxon>
        <taxon>Bovinae</taxon>
        <taxon>Bos</taxon>
    </lineage>
</organism>
<sequence>MLQSERKLRHTPVARSASASASGGYAGERRRQKHRLVHLLAGGCGGAVGAILTCPLEVVKTAAVIFCDTLYLCSSAEHHDRSQGQWSSVSWTSPLSKVTNTIWLIKTRLQLDARNRGEKRMGVFQCVPEVYQTDGLRGFYRRMSASYAGISETVIHFAIYENIKQSYWNCSDSPDSRALTALIGRMEQLTSNSHRISKSFDKMSTEQRCMEKCSGKDRDSKIVQEESGIDGGKKVYKPEATVLKECEEMSLREVGLIYMLK</sequence>
<keyword evidence="5" id="KW-0677">Repeat</keyword>
<evidence type="ECO:0000313" key="16">
    <source>
        <dbReference type="Proteomes" id="UP000322234"/>
    </source>
</evidence>
<gene>
    <name evidence="15" type="ORF">E5288_WYG013638</name>
</gene>
<feature type="compositionally biased region" description="Low complexity" evidence="13">
    <location>
        <begin position="14"/>
        <end position="23"/>
    </location>
</feature>
<evidence type="ECO:0000256" key="7">
    <source>
        <dbReference type="ARBA" id="ARBA00022989"/>
    </source>
</evidence>
<evidence type="ECO:0000256" key="6">
    <source>
        <dbReference type="ARBA" id="ARBA00022792"/>
    </source>
</evidence>
<evidence type="ECO:0000256" key="4">
    <source>
        <dbReference type="ARBA" id="ARBA00022692"/>
    </source>
</evidence>
<comment type="catalytic activity">
    <reaction evidence="10">
        <text>UTP(in) + CTP(out) = UTP(out) + CTP(in)</text>
        <dbReference type="Rhea" id="RHEA:73531"/>
        <dbReference type="ChEBI" id="CHEBI:37563"/>
        <dbReference type="ChEBI" id="CHEBI:46398"/>
    </reaction>
</comment>
<evidence type="ECO:0000256" key="14">
    <source>
        <dbReference type="SAM" id="Phobius"/>
    </source>
</evidence>
<dbReference type="Pfam" id="PF00153">
    <property type="entry name" value="Mito_carr"/>
    <property type="match status" value="1"/>
</dbReference>
<evidence type="ECO:0008006" key="17">
    <source>
        <dbReference type="Google" id="ProtNLM"/>
    </source>
</evidence>
<dbReference type="Proteomes" id="UP000322234">
    <property type="component" value="Unassembled WGS sequence"/>
</dbReference>
<keyword evidence="6" id="KW-0999">Mitochondrion inner membrane</keyword>
<keyword evidence="8" id="KW-0496">Mitochondrion</keyword>
<dbReference type="InterPro" id="IPR023395">
    <property type="entry name" value="MCP_dom_sf"/>
</dbReference>
<keyword evidence="9 11" id="KW-0472">Membrane</keyword>